<dbReference type="InterPro" id="IPR006408">
    <property type="entry name" value="P-type_ATPase_IIB"/>
</dbReference>
<keyword evidence="7 18" id="KW-0547">Nucleotide-binding</keyword>
<dbReference type="InterPro" id="IPR008250">
    <property type="entry name" value="ATPase_P-typ_transduc_dom_A_sf"/>
</dbReference>
<keyword evidence="4 19" id="KW-0109">Calcium transport</keyword>
<dbReference type="InterPro" id="IPR044492">
    <property type="entry name" value="P_typ_ATPase_HD_dom"/>
</dbReference>
<dbReference type="InterPro" id="IPR011009">
    <property type="entry name" value="Kinase-like_dom_sf"/>
</dbReference>
<dbReference type="InterPro" id="IPR023298">
    <property type="entry name" value="ATPase_P-typ_TM_dom_sf"/>
</dbReference>
<evidence type="ECO:0000256" key="12">
    <source>
        <dbReference type="ARBA" id="ARBA00022989"/>
    </source>
</evidence>
<evidence type="ECO:0000313" key="22">
    <source>
        <dbReference type="EMBL" id="OAA35791.1"/>
    </source>
</evidence>
<comment type="function">
    <text evidence="17">This magnesium-dependent enzyme catalyzes the hydrolysis of ATP coupled with the transport of calcium. Transports the calcium to the vacuole and participates in the control of the cytosolic free calcium.</text>
</comment>
<feature type="region of interest" description="Disordered" evidence="20">
    <location>
        <begin position="563"/>
        <end position="583"/>
    </location>
</feature>
<evidence type="ECO:0000256" key="18">
    <source>
        <dbReference type="PROSITE-ProRule" id="PRU10141"/>
    </source>
</evidence>
<evidence type="ECO:0000256" key="19">
    <source>
        <dbReference type="RuleBase" id="RU361146"/>
    </source>
</evidence>
<feature type="transmembrane region" description="Helical" evidence="19">
    <location>
        <begin position="439"/>
        <end position="460"/>
    </location>
</feature>
<comment type="catalytic activity">
    <reaction evidence="16 19">
        <text>Ca(2+)(in) + ATP + H2O = Ca(2+)(out) + ADP + phosphate + H(+)</text>
        <dbReference type="Rhea" id="RHEA:18105"/>
        <dbReference type="ChEBI" id="CHEBI:15377"/>
        <dbReference type="ChEBI" id="CHEBI:15378"/>
        <dbReference type="ChEBI" id="CHEBI:29108"/>
        <dbReference type="ChEBI" id="CHEBI:30616"/>
        <dbReference type="ChEBI" id="CHEBI:43474"/>
        <dbReference type="ChEBI" id="CHEBI:456216"/>
        <dbReference type="EC" id="7.2.2.10"/>
    </reaction>
</comment>
<dbReference type="NCBIfam" id="TIGR01494">
    <property type="entry name" value="ATPase_P-type"/>
    <property type="match status" value="2"/>
</dbReference>
<dbReference type="GO" id="GO:0005388">
    <property type="term" value="F:P-type calcium transporter activity"/>
    <property type="evidence" value="ECO:0007669"/>
    <property type="project" value="UniProtKB-EC"/>
</dbReference>
<keyword evidence="3" id="KW-0926">Vacuole</keyword>
<dbReference type="Pfam" id="PF00122">
    <property type="entry name" value="E1-E2_ATPase"/>
    <property type="match status" value="1"/>
</dbReference>
<keyword evidence="6" id="KW-0479">Metal-binding</keyword>
<dbReference type="Gene3D" id="3.40.50.1000">
    <property type="entry name" value="HAD superfamily/HAD-like"/>
    <property type="match status" value="1"/>
</dbReference>
<dbReference type="PROSITE" id="PS00154">
    <property type="entry name" value="ATPASE_E1_E2"/>
    <property type="match status" value="1"/>
</dbReference>
<feature type="transmembrane region" description="Helical" evidence="19">
    <location>
        <begin position="234"/>
        <end position="255"/>
    </location>
</feature>
<dbReference type="InterPro" id="IPR017441">
    <property type="entry name" value="Protein_kinase_ATP_BS"/>
</dbReference>
<dbReference type="GO" id="GO:0046872">
    <property type="term" value="F:metal ion binding"/>
    <property type="evidence" value="ECO:0007669"/>
    <property type="project" value="UniProtKB-KW"/>
</dbReference>
<dbReference type="SUPFAM" id="SSF81653">
    <property type="entry name" value="Calcium ATPase, transduction domain A"/>
    <property type="match status" value="1"/>
</dbReference>
<keyword evidence="5 19" id="KW-0812">Transmembrane</keyword>
<name>A0A166XGP3_METRR</name>
<dbReference type="CDD" id="cd02081">
    <property type="entry name" value="P-type_ATPase_Ca_PMCA-like"/>
    <property type="match status" value="1"/>
</dbReference>
<evidence type="ECO:0000256" key="14">
    <source>
        <dbReference type="ARBA" id="ARBA00023136"/>
    </source>
</evidence>
<dbReference type="NCBIfam" id="TIGR01517">
    <property type="entry name" value="ATPase-IIB_Ca"/>
    <property type="match status" value="1"/>
</dbReference>
<dbReference type="InterPro" id="IPR036412">
    <property type="entry name" value="HAD-like_sf"/>
</dbReference>
<dbReference type="Gene3D" id="2.70.150.10">
    <property type="entry name" value="Calcium-transporting ATPase, cytoplasmic transduction domain A"/>
    <property type="match status" value="1"/>
</dbReference>
<feature type="binding site" evidence="18">
    <location>
        <position position="1257"/>
    </location>
    <ligand>
        <name>ATP</name>
        <dbReference type="ChEBI" id="CHEBI:30616"/>
    </ligand>
</feature>
<evidence type="ECO:0000256" key="13">
    <source>
        <dbReference type="ARBA" id="ARBA00023065"/>
    </source>
</evidence>
<dbReference type="GO" id="GO:0005774">
    <property type="term" value="C:vacuolar membrane"/>
    <property type="evidence" value="ECO:0007669"/>
    <property type="project" value="UniProtKB-SubCell"/>
</dbReference>
<dbReference type="Gene3D" id="1.10.510.10">
    <property type="entry name" value="Transferase(Phosphotransferase) domain 1"/>
    <property type="match status" value="1"/>
</dbReference>
<comment type="similarity">
    <text evidence="15 19">Belongs to the cation transport ATPase (P-type) (TC 3.A.3) family.</text>
</comment>
<keyword evidence="9 18" id="KW-0067">ATP-binding</keyword>
<dbReference type="SFLD" id="SFLDS00003">
    <property type="entry name" value="Haloacid_Dehalogenase"/>
    <property type="match status" value="1"/>
</dbReference>
<feature type="compositionally biased region" description="Polar residues" evidence="20">
    <location>
        <begin position="570"/>
        <end position="580"/>
    </location>
</feature>
<dbReference type="InterPro" id="IPR000719">
    <property type="entry name" value="Prot_kinase_dom"/>
</dbReference>
<reference evidence="22 23" key="1">
    <citation type="journal article" date="2016" name="Genome Biol. Evol.">
        <title>Divergent and convergent evolution of fungal pathogenicity.</title>
        <authorList>
            <person name="Shang Y."/>
            <person name="Xiao G."/>
            <person name="Zheng P."/>
            <person name="Cen K."/>
            <person name="Zhan S."/>
            <person name="Wang C."/>
        </authorList>
    </citation>
    <scope>NUCLEOTIDE SEQUENCE [LARGE SCALE GENOMIC DNA]</scope>
    <source>
        <strain evidence="22 23">RCEF 4871</strain>
    </source>
</reference>
<dbReference type="PRINTS" id="PR00121">
    <property type="entry name" value="NAKATPASE"/>
</dbReference>
<evidence type="ECO:0000256" key="4">
    <source>
        <dbReference type="ARBA" id="ARBA00022568"/>
    </source>
</evidence>
<dbReference type="GO" id="GO:0004672">
    <property type="term" value="F:protein kinase activity"/>
    <property type="evidence" value="ECO:0007669"/>
    <property type="project" value="InterPro"/>
</dbReference>
<feature type="transmembrane region" description="Helical" evidence="19">
    <location>
        <begin position="993"/>
        <end position="1018"/>
    </location>
</feature>
<dbReference type="InterPro" id="IPR023299">
    <property type="entry name" value="ATPase_P-typ_cyto_dom_N"/>
</dbReference>
<dbReference type="InterPro" id="IPR059000">
    <property type="entry name" value="ATPase_P-type_domA"/>
</dbReference>
<keyword evidence="8 19" id="KW-0106">Calcium</keyword>
<evidence type="ECO:0000256" key="17">
    <source>
        <dbReference type="ARBA" id="ARBA00059328"/>
    </source>
</evidence>
<dbReference type="GO" id="GO:0006874">
    <property type="term" value="P:intracellular calcium ion homeostasis"/>
    <property type="evidence" value="ECO:0007669"/>
    <property type="project" value="TreeGrafter"/>
</dbReference>
<dbReference type="Gene3D" id="3.30.200.20">
    <property type="entry name" value="Phosphorylase Kinase, domain 1"/>
    <property type="match status" value="1"/>
</dbReference>
<dbReference type="InterPro" id="IPR018303">
    <property type="entry name" value="ATPase_P-typ_P_site"/>
</dbReference>
<dbReference type="EC" id="7.2.2.10" evidence="19"/>
<dbReference type="GO" id="GO:0016887">
    <property type="term" value="F:ATP hydrolysis activity"/>
    <property type="evidence" value="ECO:0007669"/>
    <property type="project" value="InterPro"/>
</dbReference>
<dbReference type="GO" id="GO:0005886">
    <property type="term" value="C:plasma membrane"/>
    <property type="evidence" value="ECO:0007669"/>
    <property type="project" value="TreeGrafter"/>
</dbReference>
<evidence type="ECO:0000256" key="10">
    <source>
        <dbReference type="ARBA" id="ARBA00022842"/>
    </source>
</evidence>
<dbReference type="FunFam" id="2.70.150.10:FF:000028">
    <property type="entry name" value="Calcium-transporting ATPase"/>
    <property type="match status" value="1"/>
</dbReference>
<accession>A0A166XGP3</accession>
<dbReference type="Proteomes" id="UP000243498">
    <property type="component" value="Unassembled WGS sequence"/>
</dbReference>
<proteinExistence type="inferred from homology"/>
<feature type="transmembrane region" description="Helical" evidence="19">
    <location>
        <begin position="480"/>
        <end position="505"/>
    </location>
</feature>
<evidence type="ECO:0000313" key="23">
    <source>
        <dbReference type="Proteomes" id="UP000243498"/>
    </source>
</evidence>
<keyword evidence="13 19" id="KW-0406">Ion transport</keyword>
<dbReference type="SUPFAM" id="SSF56784">
    <property type="entry name" value="HAD-like"/>
    <property type="match status" value="1"/>
</dbReference>
<keyword evidence="14 19" id="KW-0472">Membrane</keyword>
<dbReference type="Gene3D" id="1.20.1110.10">
    <property type="entry name" value="Calcium-transporting ATPase, transmembrane domain"/>
    <property type="match status" value="1"/>
</dbReference>
<comment type="function">
    <text evidence="19">Catalyzes the hydrolysis of ATP coupled with the transport of calcium.</text>
</comment>
<sequence length="1578" mass="172407">MLPLASSDDEESNDPGLPSRNGAPTITIHPADELTAHSCHVQEFMSAASQEYSPTRLTIGHRNRNWLLTSPNSRADGQTAPRVPVSDRVDAEQDNTSAAAISPVFSAMQSCSDSSWSSFPPHSGSYARRLSHASTCEHSFLLSPKALAETVASKSIAELEALGGLDGLARGLQTDLVAGLCEDFHPLDAVHPSARHDMSRSHRARVDVYGVNKTPPKKAKSIFELMMIALGDKVLILLCIVAAISLFLGLYQAFFQPHLPGQPRIEWVDSLTIMAAVFIVVVTGAVNDYQKEKQFARLIKKTEDRSVRVTRCGKPAEISVFDILVGDILHVSAGSVIPADGVLVTGFSVRCDESSITGESDHISKVPLNAALSRLNVGEVARDIDPFMVSGSRVLKGTGTYLVTGVGGNSLYGRLKLDVTERTEATPLQKKLSRMADKIAVAGVTVSILLFGLVGIKMLVQLAGSDRSFVELVQLFLRMFMVSISIIVVAVPEGLPLAVTLALAIGVTRMLKDNNLVRVLSACETMGNATVVCSDKTGTLTMNKMAVTAGCVGLDGLFTGLDRRGREDQPGSSGQGNTPQGGYLASLDPEVRNAFMQSIAMNSTAMERRLVDQVTTFIGSSTEVALLTFASMWLDMPSLQEEQHSAQVVQTCPFDSERKYMATVTAQANGSYRVYLKGAPEIVLGKCGRVLRSATTPPPWQNATLTPQDRESVLQAVNSYGKRSLRTIGFAYRDYVSWPPDNTSTEDELWQRALTGMTFLGTLAIHDPLRPGVSDAIAQCARAGVSVKMVTGDNTQTARAIARECGILTDTGIVMEGSEFRKLSASEMYDLLPNLQVLARSSPEDKKTLVQRLKELGETVAVTGDGTNDGPALRRADVGFSMGVSGTDVAKEASSIVLMDDNFSSIVSAIEWGRSISDVIKKFLHFQLTVNITAVTLTFVSSVSSGTGESILSPAQLLWVNLIMDTLAALALATDPPNPSVLERPPDTKAMPLLSVTGWKMIVGQAAYQLLVILVLAFQGHRLLKLPSRPDGVPTRETFVFNTFVWMQLFNLYNNRRLDNKLNVFEGLHKNPYFMAVNLIIIAGQVLIVTVGGSALSTTPLSAKEWLLSVLLGAMCMPVAVLLRLVPDEAVTRAFALPKPWQSWFRRQSPCHTTCQTTWLSTVDQIRCELITCTQPRSSRLRRLLRALSSAWGRVPEHDFERGHLEDERAPLLRDRDVDDAASSRRASQVVAKLGYGTSATVWLSRDLRDGEYWVLKVYINTLQHNQELCVYKHLASAPSNTSDELGFENVRQSKDSFRISGPTGEHHDVLVMTPLGMSLQTFQEMQSDAVFPKELVAGALDQVLLGLNFLHEAGVIHTDLHADNLLIALADNSILSKVEQNEIDTPSARKRIGHRIIHVSQYMLGGRGALVISDFGQARIGVEHHGNAMPVSYRAPEVILGMPWGPAVDTWSAGLLAWDLLERENLFEVYDNKSQEHNDACQLAAMTVLLGPPPVEFLERSPATRRFWDANGNWTGLVPLPTERTFESLAATLEGKDRELFLNFVQCLVRWVPEERLKPFQGYMHPFLRGGTMLDDV</sequence>
<evidence type="ECO:0000256" key="2">
    <source>
        <dbReference type="ARBA" id="ARBA00022448"/>
    </source>
</evidence>
<evidence type="ECO:0000256" key="11">
    <source>
        <dbReference type="ARBA" id="ARBA00022967"/>
    </source>
</evidence>
<evidence type="ECO:0000256" key="1">
    <source>
        <dbReference type="ARBA" id="ARBA00004128"/>
    </source>
</evidence>
<dbReference type="Pfam" id="PF00069">
    <property type="entry name" value="Pkinase"/>
    <property type="match status" value="1"/>
</dbReference>
<feature type="transmembrane region" description="Helical" evidence="19">
    <location>
        <begin position="1073"/>
        <end position="1094"/>
    </location>
</feature>
<dbReference type="InterPro" id="IPR006068">
    <property type="entry name" value="ATPase_P-typ_cation-transptr_C"/>
</dbReference>
<evidence type="ECO:0000259" key="21">
    <source>
        <dbReference type="PROSITE" id="PS50011"/>
    </source>
</evidence>
<organism evidence="22 23">
    <name type="scientific">Metarhizium rileyi (strain RCEF 4871)</name>
    <name type="common">Nomuraea rileyi</name>
    <dbReference type="NCBI Taxonomy" id="1649241"/>
    <lineage>
        <taxon>Eukaryota</taxon>
        <taxon>Fungi</taxon>
        <taxon>Dikarya</taxon>
        <taxon>Ascomycota</taxon>
        <taxon>Pezizomycotina</taxon>
        <taxon>Sordariomycetes</taxon>
        <taxon>Hypocreomycetidae</taxon>
        <taxon>Hypocreales</taxon>
        <taxon>Clavicipitaceae</taxon>
        <taxon>Metarhizium</taxon>
    </lineage>
</organism>
<dbReference type="Pfam" id="PF00689">
    <property type="entry name" value="Cation_ATPase_C"/>
    <property type="match status" value="1"/>
</dbReference>
<dbReference type="SUPFAM" id="SSF81660">
    <property type="entry name" value="Metal cation-transporting ATPase, ATP-binding domain N"/>
    <property type="match status" value="1"/>
</dbReference>
<feature type="region of interest" description="Disordered" evidence="20">
    <location>
        <begin position="1"/>
        <end position="27"/>
    </location>
</feature>
<comment type="caution">
    <text evidence="19">Lacks conserved residue(s) required for the propagation of feature annotation.</text>
</comment>
<comment type="caution">
    <text evidence="22">The sequence shown here is derived from an EMBL/GenBank/DDBJ whole genome shotgun (WGS) entry which is preliminary data.</text>
</comment>
<dbReference type="Gene3D" id="3.40.1110.10">
    <property type="entry name" value="Calcium-transporting ATPase, cytoplasmic domain N"/>
    <property type="match status" value="1"/>
</dbReference>
<dbReference type="OrthoDB" id="3352408at2759"/>
<evidence type="ECO:0000256" key="16">
    <source>
        <dbReference type="ARBA" id="ARBA00048694"/>
    </source>
</evidence>
<dbReference type="PROSITE" id="PS00107">
    <property type="entry name" value="PROTEIN_KINASE_ATP"/>
    <property type="match status" value="1"/>
</dbReference>
<dbReference type="PANTHER" id="PTHR24093:SF369">
    <property type="entry name" value="CALCIUM-TRANSPORTING ATPASE"/>
    <property type="match status" value="1"/>
</dbReference>
<dbReference type="STRING" id="1081105.A0A166XGP3"/>
<comment type="subcellular location">
    <subcellularLocation>
        <location evidence="19">Membrane</location>
        <topology evidence="19">Multi-pass membrane protein</topology>
    </subcellularLocation>
    <subcellularLocation>
        <location evidence="1">Vacuole membrane</location>
        <topology evidence="1">Multi-pass membrane protein</topology>
    </subcellularLocation>
</comment>
<evidence type="ECO:0000256" key="7">
    <source>
        <dbReference type="ARBA" id="ARBA00022741"/>
    </source>
</evidence>
<dbReference type="InterPro" id="IPR001757">
    <property type="entry name" value="P_typ_ATPase"/>
</dbReference>
<evidence type="ECO:0000256" key="5">
    <source>
        <dbReference type="ARBA" id="ARBA00022692"/>
    </source>
</evidence>
<dbReference type="InterPro" id="IPR023214">
    <property type="entry name" value="HAD_sf"/>
</dbReference>
<dbReference type="Pfam" id="PF13246">
    <property type="entry name" value="Cation_ATPase"/>
    <property type="match status" value="1"/>
</dbReference>
<dbReference type="PRINTS" id="PR00119">
    <property type="entry name" value="CATATPASE"/>
</dbReference>
<feature type="transmembrane region" description="Helical" evidence="19">
    <location>
        <begin position="267"/>
        <end position="287"/>
    </location>
</feature>
<keyword evidence="11" id="KW-1278">Translocase</keyword>
<keyword evidence="12 19" id="KW-1133">Transmembrane helix</keyword>
<evidence type="ECO:0000256" key="9">
    <source>
        <dbReference type="ARBA" id="ARBA00022840"/>
    </source>
</evidence>
<evidence type="ECO:0000256" key="6">
    <source>
        <dbReference type="ARBA" id="ARBA00022723"/>
    </source>
</evidence>
<evidence type="ECO:0000256" key="8">
    <source>
        <dbReference type="ARBA" id="ARBA00022837"/>
    </source>
</evidence>
<protein>
    <recommendedName>
        <fullName evidence="19">Calcium-transporting ATPase</fullName>
        <ecNumber evidence="19">7.2.2.10</ecNumber>
    </recommendedName>
</protein>
<dbReference type="PROSITE" id="PS50011">
    <property type="entry name" value="PROTEIN_KINASE_DOM"/>
    <property type="match status" value="1"/>
</dbReference>
<dbReference type="PANTHER" id="PTHR24093">
    <property type="entry name" value="CATION TRANSPORTING ATPASE"/>
    <property type="match status" value="1"/>
</dbReference>
<keyword evidence="23" id="KW-1185">Reference proteome</keyword>
<feature type="transmembrane region" description="Helical" evidence="19">
    <location>
        <begin position="1106"/>
        <end position="1126"/>
    </location>
</feature>
<dbReference type="SFLD" id="SFLDF00027">
    <property type="entry name" value="p-type_atpase"/>
    <property type="match status" value="1"/>
</dbReference>
<dbReference type="EMBL" id="AZHC01000039">
    <property type="protein sequence ID" value="OAA35791.1"/>
    <property type="molecule type" value="Genomic_DNA"/>
</dbReference>
<dbReference type="SMART" id="SM00220">
    <property type="entry name" value="S_TKc"/>
    <property type="match status" value="1"/>
</dbReference>
<dbReference type="SUPFAM" id="SSF56112">
    <property type="entry name" value="Protein kinase-like (PK-like)"/>
    <property type="match status" value="1"/>
</dbReference>
<feature type="domain" description="Protein kinase" evidence="21">
    <location>
        <begin position="1228"/>
        <end position="1569"/>
    </location>
</feature>
<evidence type="ECO:0000256" key="3">
    <source>
        <dbReference type="ARBA" id="ARBA00022554"/>
    </source>
</evidence>
<keyword evidence="2 19" id="KW-0813">Transport</keyword>
<dbReference type="FunFam" id="1.20.1110.10:FF:000039">
    <property type="entry name" value="Calcium-transporting ATPase"/>
    <property type="match status" value="1"/>
</dbReference>
<evidence type="ECO:0000256" key="15">
    <source>
        <dbReference type="ARBA" id="ARBA00038148"/>
    </source>
</evidence>
<gene>
    <name evidence="22" type="ORF">NOR_07808</name>
</gene>
<dbReference type="OMA" id="SDHVHVN"/>
<evidence type="ECO:0000256" key="20">
    <source>
        <dbReference type="SAM" id="MobiDB-lite"/>
    </source>
</evidence>
<keyword evidence="10" id="KW-0460">Magnesium</keyword>
<dbReference type="SUPFAM" id="SSF81665">
    <property type="entry name" value="Calcium ATPase, transmembrane domain M"/>
    <property type="match status" value="1"/>
</dbReference>
<dbReference type="FunFam" id="3.40.50.1000:FF:000018">
    <property type="entry name" value="Calcium-transporting ATPase"/>
    <property type="match status" value="1"/>
</dbReference>
<dbReference type="GO" id="GO:0005524">
    <property type="term" value="F:ATP binding"/>
    <property type="evidence" value="ECO:0007669"/>
    <property type="project" value="UniProtKB-UniRule"/>
</dbReference>
<dbReference type="SFLD" id="SFLDG00002">
    <property type="entry name" value="C1.7:_P-type_atpase_like"/>
    <property type="match status" value="1"/>
</dbReference>